<dbReference type="RefSeq" id="WP_244836498.1">
    <property type="nucleotide sequence ID" value="NZ_CP107006.1"/>
</dbReference>
<keyword evidence="5" id="KW-1185">Reference proteome</keyword>
<dbReference type="InterPro" id="IPR013783">
    <property type="entry name" value="Ig-like_fold"/>
</dbReference>
<gene>
    <name evidence="4" type="ORF">MKQ68_22595</name>
</gene>
<evidence type="ECO:0000256" key="1">
    <source>
        <dbReference type="ARBA" id="ARBA00022729"/>
    </source>
</evidence>
<dbReference type="InterPro" id="IPR052177">
    <property type="entry name" value="Divisome_Glycosyl_Hydrolase"/>
</dbReference>
<dbReference type="EMBL" id="CP107006">
    <property type="protein sequence ID" value="UYQ92873.1"/>
    <property type="molecule type" value="Genomic_DNA"/>
</dbReference>
<reference evidence="4" key="1">
    <citation type="submission" date="2022-10" db="EMBL/GenBank/DDBJ databases">
        <title>Chitinophaga sp. nov., isolated from soil.</title>
        <authorList>
            <person name="Jeon C.O."/>
        </authorList>
    </citation>
    <scope>NUCLEOTIDE SEQUENCE</scope>
    <source>
        <strain evidence="4">R8</strain>
    </source>
</reference>
<feature type="domain" description="Glycosyl hydrolase-like 10" evidence="3">
    <location>
        <begin position="28"/>
        <end position="339"/>
    </location>
</feature>
<evidence type="ECO:0000313" key="5">
    <source>
        <dbReference type="Proteomes" id="UP001162741"/>
    </source>
</evidence>
<accession>A0ABY6IZM8</accession>
<name>A0ABY6IZM8_9BACT</name>
<dbReference type="Pfam" id="PF02638">
    <property type="entry name" value="GHL10"/>
    <property type="match status" value="1"/>
</dbReference>
<dbReference type="Gene3D" id="3.20.20.80">
    <property type="entry name" value="Glycosidases"/>
    <property type="match status" value="1"/>
</dbReference>
<organism evidence="4 5">
    <name type="scientific">Chitinophaga horti</name>
    <dbReference type="NCBI Taxonomy" id="2920382"/>
    <lineage>
        <taxon>Bacteria</taxon>
        <taxon>Pseudomonadati</taxon>
        <taxon>Bacteroidota</taxon>
        <taxon>Chitinophagia</taxon>
        <taxon>Chitinophagales</taxon>
        <taxon>Chitinophagaceae</taxon>
        <taxon>Chitinophaga</taxon>
    </lineage>
</organism>
<dbReference type="SUPFAM" id="SSF51445">
    <property type="entry name" value="(Trans)glycosidases"/>
    <property type="match status" value="1"/>
</dbReference>
<evidence type="ECO:0000259" key="3">
    <source>
        <dbReference type="Pfam" id="PF02638"/>
    </source>
</evidence>
<keyword evidence="1 2" id="KW-0732">Signal</keyword>
<feature type="signal peptide" evidence="2">
    <location>
        <begin position="1"/>
        <end position="21"/>
    </location>
</feature>
<protein>
    <submittedName>
        <fullName evidence="4">Family 10 glycosylhydrolase</fullName>
    </submittedName>
</protein>
<feature type="chain" id="PRO_5047194429" evidence="2">
    <location>
        <begin position="22"/>
        <end position="513"/>
    </location>
</feature>
<evidence type="ECO:0000313" key="4">
    <source>
        <dbReference type="EMBL" id="UYQ92873.1"/>
    </source>
</evidence>
<dbReference type="InterPro" id="IPR017853">
    <property type="entry name" value="GH"/>
</dbReference>
<dbReference type="PANTHER" id="PTHR43405">
    <property type="entry name" value="GLYCOSYL HYDROLASE DIGH"/>
    <property type="match status" value="1"/>
</dbReference>
<dbReference type="Gene3D" id="2.60.40.10">
    <property type="entry name" value="Immunoglobulins"/>
    <property type="match status" value="1"/>
</dbReference>
<evidence type="ECO:0000256" key="2">
    <source>
        <dbReference type="SAM" id="SignalP"/>
    </source>
</evidence>
<proteinExistence type="predicted"/>
<sequence>MLKKLLAGLAVCCVLAGQSYAQLPPKREMRAVWIASVGNIDWPSRKGLSSVQQKQELIKLLDDIVRDGMNAVFFQVRPAADALYASSFEPWSEYLSGQQGRPPEPYYDPLQFAIEESHKRGLELHAWFNPYRAVMNTRSNSLSPMHISRTRPQWFLNYGDQKLFDPGLPEVRDYFTQIIRDVVKRYDIDGVHFDDYFYPYRIAGKEFPDNGSYRVYGRNMNKDDWRRWNVDTLMHQVSIAIKAEKSWVKFGISPFGVWRNRDRDPEGSNTRGGMTNYDDLYADILKWSRSGWIDYATPQLYWEFGHRLVGYEVLVNWWANHAYGRHMYPGLAIYKINGSATWKDPNEVLNQIKANRSLSTVQGSVFFRARSFDDNPLGFRDSLRNHYFKHPALLPTMPWLDNKPPEAPYFIDAFERPGGLAIHWSDDDTTGQTKSYVIYRFGEKEVVNLNDPTKIAAIVQQMPDPMWLDTKYVPGTHYVYFVTALDRLHNESLASDALRMQTVNGKTRFIFDP</sequence>
<dbReference type="Proteomes" id="UP001162741">
    <property type="component" value="Chromosome"/>
</dbReference>
<dbReference type="InterPro" id="IPR003790">
    <property type="entry name" value="GHL10"/>
</dbReference>
<dbReference type="PANTHER" id="PTHR43405:SF1">
    <property type="entry name" value="GLYCOSYL HYDROLASE DIGH"/>
    <property type="match status" value="1"/>
</dbReference>